<dbReference type="GO" id="GO:0006508">
    <property type="term" value="P:proteolysis"/>
    <property type="evidence" value="ECO:0007669"/>
    <property type="project" value="UniProtKB-KW"/>
</dbReference>
<dbReference type="Pfam" id="PF18962">
    <property type="entry name" value="Por_Secre_tail"/>
    <property type="match status" value="1"/>
</dbReference>
<dbReference type="InterPro" id="IPR008979">
    <property type="entry name" value="Galactose-bd-like_sf"/>
</dbReference>
<name>A0A1M6AFU4_9FLAO</name>
<dbReference type="Pfam" id="PF01483">
    <property type="entry name" value="P_proprotein"/>
    <property type="match status" value="1"/>
</dbReference>
<dbReference type="InterPro" id="IPR026444">
    <property type="entry name" value="Secre_tail"/>
</dbReference>
<dbReference type="SUPFAM" id="SSF49785">
    <property type="entry name" value="Galactose-binding domain-like"/>
    <property type="match status" value="1"/>
</dbReference>
<evidence type="ECO:0000259" key="5">
    <source>
        <dbReference type="PROSITE" id="PS51829"/>
    </source>
</evidence>
<keyword evidence="1" id="KW-0645">Protease</keyword>
<evidence type="ECO:0000313" key="6">
    <source>
        <dbReference type="EMBL" id="SHI35416.1"/>
    </source>
</evidence>
<accession>A0A1M6AFU4</accession>
<dbReference type="RefSeq" id="WP_073307706.1">
    <property type="nucleotide sequence ID" value="NZ_FQZI01000001.1"/>
</dbReference>
<dbReference type="Proteomes" id="UP000184488">
    <property type="component" value="Unassembled WGS sequence"/>
</dbReference>
<feature type="chain" id="PRO_5012500173" evidence="4">
    <location>
        <begin position="21"/>
        <end position="901"/>
    </location>
</feature>
<dbReference type="GO" id="GO:0008237">
    <property type="term" value="F:metallopeptidase activity"/>
    <property type="evidence" value="ECO:0007669"/>
    <property type="project" value="InterPro"/>
</dbReference>
<dbReference type="GO" id="GO:0004252">
    <property type="term" value="F:serine-type endopeptidase activity"/>
    <property type="evidence" value="ECO:0007669"/>
    <property type="project" value="InterPro"/>
</dbReference>
<keyword evidence="2 4" id="KW-0732">Signal</keyword>
<dbReference type="Gene3D" id="3.40.390.10">
    <property type="entry name" value="Collagenase (Catalytic Domain)"/>
    <property type="match status" value="1"/>
</dbReference>
<evidence type="ECO:0000256" key="1">
    <source>
        <dbReference type="ARBA" id="ARBA00022670"/>
    </source>
</evidence>
<reference evidence="7" key="1">
    <citation type="submission" date="2016-11" db="EMBL/GenBank/DDBJ databases">
        <authorList>
            <person name="Varghese N."/>
            <person name="Submissions S."/>
        </authorList>
    </citation>
    <scope>NUCLEOTIDE SEQUENCE [LARGE SCALE GENOMIC DNA]</scope>
    <source>
        <strain evidence="7">DSM 18829</strain>
    </source>
</reference>
<dbReference type="InterPro" id="IPR024079">
    <property type="entry name" value="MetalloPept_cat_dom_sf"/>
</dbReference>
<feature type="signal peptide" evidence="4">
    <location>
        <begin position="1"/>
        <end position="20"/>
    </location>
</feature>
<evidence type="ECO:0000313" key="7">
    <source>
        <dbReference type="Proteomes" id="UP000184488"/>
    </source>
</evidence>
<dbReference type="STRING" id="415425.SAMN05444363_0196"/>
<sequence length="901" mass="96847">MKKQLLLAIGFLFSLSQASAQTDRFWTEYKGSGVEVAKQISREDFPKQFKLFSVNVDQMRQVLFSAQDRFVSKQGKIISLPNSDGGLEQFEMFEASNFDAELQAQFPDIRAYVGKGINDKYAQIRLSVSPKGLDATIFRAGKDTELLEQYSNDGKVYAIYTSKSQGAREFKCGTVENSLQAQMSDKNGISAKSNDRKWHVFRLAMSCTGEYAAFHGGTTALVLAAFNNTMSRVNGVFEKEFGIHMNLVASTTNVIYLNAGTDPYGDTDANYNTDLQDALTINVGDANYDIGHLVSAIGNNGNAGCIGCVCGTADTTTAPWTGVGAGKGSGYTTSTAPIGDNFDIDFVAHEMGHQFGANHTFTFSGENNTVNVEPGSGSSIMGYAGITGAYDVQPHSDDYFTYRSINQVQTNMTTKTCQTTTNVANLPPVVTPGANLTLPIGTPFYLTGSITDPNGNPVTYCWEQNDDATTVGGNAGFVLSSKNNGPNFRSYAPTTSPVRYFPSLSALASNRTTFEVVPTIARTLNFALTGRDNVVGQYQTSTATMSVTFDATRGPLDVTSQNTDGISWLQNSTQTITWTVNNTNLMAGAANVDILLSTDGGLTYPIVLLANTLNDGSQAITVPNIAATDCRIMVKASGNVFFDVNRKPIAIGYTVTNTCNTYTNNGSIDIPDGSGTTGPIPGGYALRTVNVPVTYNITDVNVNVAVTHTYINDLAIELAHPDATSLWLWLDFCASQNNFNITFDDNNPIPVCTGGSNATGPSGVSYAPYDKLSVLNGKPANGTWTLGARDLYSGDTGSVTNFAVTVCSQTLTLSNPDFEFEDFNLYPNPNKGEFTIKFTSSTANDIKVVAHDLRGRQVYEKSFVNTGAINQSVSLNNVESGIYLVSIIDGAKKTVKRVIIE</sequence>
<dbReference type="EMBL" id="FQZI01000001">
    <property type="protein sequence ID" value="SHI35416.1"/>
    <property type="molecule type" value="Genomic_DNA"/>
</dbReference>
<dbReference type="InterPro" id="IPR002884">
    <property type="entry name" value="P_dom"/>
</dbReference>
<keyword evidence="7" id="KW-1185">Reference proteome</keyword>
<proteinExistence type="predicted"/>
<dbReference type="AlphaFoldDB" id="A0A1M6AFU4"/>
<protein>
    <submittedName>
        <fullName evidence="6">Por secretion system C-terminal sorting domain-containing protein</fullName>
    </submittedName>
</protein>
<organism evidence="6 7">
    <name type="scientific">Flavobacterium terrae</name>
    <dbReference type="NCBI Taxonomy" id="415425"/>
    <lineage>
        <taxon>Bacteria</taxon>
        <taxon>Pseudomonadati</taxon>
        <taxon>Bacteroidota</taxon>
        <taxon>Flavobacteriia</taxon>
        <taxon>Flavobacteriales</taxon>
        <taxon>Flavobacteriaceae</taxon>
        <taxon>Flavobacterium</taxon>
    </lineage>
</organism>
<dbReference type="Gene3D" id="2.60.120.260">
    <property type="entry name" value="Galactose-binding domain-like"/>
    <property type="match status" value="1"/>
</dbReference>
<dbReference type="SUPFAM" id="SSF55486">
    <property type="entry name" value="Metalloproteases ('zincins'), catalytic domain"/>
    <property type="match status" value="1"/>
</dbReference>
<evidence type="ECO:0000256" key="4">
    <source>
        <dbReference type="SAM" id="SignalP"/>
    </source>
</evidence>
<feature type="domain" description="P/Homo B" evidence="5">
    <location>
        <begin position="654"/>
        <end position="815"/>
    </location>
</feature>
<keyword evidence="3" id="KW-0378">Hydrolase</keyword>
<gene>
    <name evidence="6" type="ORF">SAMN05444363_0196</name>
</gene>
<dbReference type="OrthoDB" id="9792152at2"/>
<evidence type="ECO:0000256" key="2">
    <source>
        <dbReference type="ARBA" id="ARBA00022729"/>
    </source>
</evidence>
<dbReference type="NCBIfam" id="TIGR04183">
    <property type="entry name" value="Por_Secre_tail"/>
    <property type="match status" value="1"/>
</dbReference>
<dbReference type="PROSITE" id="PS51829">
    <property type="entry name" value="P_HOMO_B"/>
    <property type="match status" value="1"/>
</dbReference>
<dbReference type="Pfam" id="PF13583">
    <property type="entry name" value="Reprolysin_4"/>
    <property type="match status" value="1"/>
</dbReference>
<evidence type="ECO:0000256" key="3">
    <source>
        <dbReference type="ARBA" id="ARBA00022801"/>
    </source>
</evidence>